<evidence type="ECO:0000313" key="10">
    <source>
        <dbReference type="Proteomes" id="UP000510647"/>
    </source>
</evidence>
<feature type="compositionally biased region" description="Acidic residues" evidence="7">
    <location>
        <begin position="279"/>
        <end position="317"/>
    </location>
</feature>
<feature type="compositionally biased region" description="Basic and acidic residues" evidence="7">
    <location>
        <begin position="698"/>
        <end position="713"/>
    </location>
</feature>
<feature type="domain" description="RRM" evidence="8">
    <location>
        <begin position="178"/>
        <end position="256"/>
    </location>
</feature>
<feature type="compositionally biased region" description="Basic residues" evidence="7">
    <location>
        <begin position="715"/>
        <end position="726"/>
    </location>
</feature>
<dbReference type="PANTHER" id="PTHR48039:SF5">
    <property type="entry name" value="RNA-BINDING PROTEIN 28"/>
    <property type="match status" value="1"/>
</dbReference>
<dbReference type="InterPro" id="IPR012677">
    <property type="entry name" value="Nucleotide-bd_a/b_plait_sf"/>
</dbReference>
<dbReference type="EMBL" id="CP059273">
    <property type="protein sequence ID" value="QLQ81892.1"/>
    <property type="molecule type" value="Genomic_DNA"/>
</dbReference>
<evidence type="ECO:0000256" key="5">
    <source>
        <dbReference type="ARBA" id="ARBA00023242"/>
    </source>
</evidence>
<feature type="domain" description="RRM" evidence="8">
    <location>
        <begin position="504"/>
        <end position="654"/>
    </location>
</feature>
<feature type="compositionally biased region" description="Basic and acidic residues" evidence="7">
    <location>
        <begin position="666"/>
        <end position="691"/>
    </location>
</feature>
<feature type="region of interest" description="Disordered" evidence="7">
    <location>
        <begin position="264"/>
        <end position="326"/>
    </location>
</feature>
<evidence type="ECO:0000256" key="1">
    <source>
        <dbReference type="ARBA" id="ARBA00004604"/>
    </source>
</evidence>
<dbReference type="PANTHER" id="PTHR48039">
    <property type="entry name" value="RNA-BINDING MOTIF PROTEIN 14B"/>
    <property type="match status" value="1"/>
</dbReference>
<comment type="subcellular location">
    <subcellularLocation>
        <location evidence="1">Nucleus</location>
        <location evidence="1">Nucleolus</location>
    </subcellularLocation>
</comment>
<evidence type="ECO:0000256" key="6">
    <source>
        <dbReference type="PROSITE-ProRule" id="PRU00176"/>
    </source>
</evidence>
<proteinExistence type="predicted"/>
<dbReference type="InterPro" id="IPR034809">
    <property type="entry name" value="Nop4_RRM4"/>
</dbReference>
<evidence type="ECO:0000259" key="8">
    <source>
        <dbReference type="PROSITE" id="PS50102"/>
    </source>
</evidence>
<evidence type="ECO:0000256" key="4">
    <source>
        <dbReference type="ARBA" id="ARBA00022884"/>
    </source>
</evidence>
<dbReference type="GO" id="GO:0005730">
    <property type="term" value="C:nucleolus"/>
    <property type="evidence" value="ECO:0007669"/>
    <property type="project" value="UniProtKB-SubCell"/>
</dbReference>
<sequence>MSLRKFLVKSRAHRISSQLMDGLERLDKRIVAVFSTLLVCYEAMASVEEREVPRKARNGEIRDDNGLDMKTLFVRSIPDDVNDEELSEFFSNFAPIKHAVVVKDTQKKSRGFGFVSFAVEEDTLEALKQARKTKLRNSLLRIDIAKRRDRSRKKDESDEVAKSKDDVVDEESLLRGKPKIIIRNMPWSCRDADKLKKIFGKFGTVVEAKIPKKSDGKLCGFAFVTMKKLANCRAAIEGSKDLKIDGRSVAVDFAVQKSKWEEYNKTKEDQAEADHGDSQSEEEDQAENDEEEGEESDNDSELESEDSDVESEEDQEEQERPVKSNKNKRENFSVFVRNVPYDATEESLAEHFSKFGPVKYALPVMDKQTGLAKGTAFVAFKHESAYNDCLKNAPAAGATSLLIGDDVQPQYVYEGRVLSISPTLKREDASQMAEKNAAKRKEILGKAPGERDKRNLYLLNEGKVIEGSKLASLLSPKDMEIREASYKLRVEQLKKNPSLHLSLTRLAIRNLPRAMTDKSLKALARKAIVEFSTQVKNGERHPLSKEELVRSTKEKYKFMSPEEIEREKKKDKKHGVVKQAKVIMEVKGSNVGRSRGYGFVEYKDHKHALMGLRWLNVHQVTMEEIQNGTTEEGKTAVDAESFKSRRLCVEFAIENANVVKRRREHAKQAKESAKRRYEEAEDKENTKKAKVDSTANKASDKAAKSGLSDDTKRLIGLKRKRKSLKK</sequence>
<evidence type="ECO:0000256" key="3">
    <source>
        <dbReference type="ARBA" id="ARBA00022737"/>
    </source>
</evidence>
<dbReference type="SMART" id="SM00360">
    <property type="entry name" value="RRM"/>
    <property type="match status" value="4"/>
</dbReference>
<dbReference type="Proteomes" id="UP000510647">
    <property type="component" value="Chromosome 7"/>
</dbReference>
<feature type="domain" description="RRM" evidence="8">
    <location>
        <begin position="70"/>
        <end position="147"/>
    </location>
</feature>
<dbReference type="OrthoDB" id="267048at2759"/>
<evidence type="ECO:0000256" key="2">
    <source>
        <dbReference type="ARBA" id="ARBA00022553"/>
    </source>
</evidence>
<organism evidence="9 10">
    <name type="scientific">Torulaspora globosa</name>
    <dbReference type="NCBI Taxonomy" id="48254"/>
    <lineage>
        <taxon>Eukaryota</taxon>
        <taxon>Fungi</taxon>
        <taxon>Dikarya</taxon>
        <taxon>Ascomycota</taxon>
        <taxon>Saccharomycotina</taxon>
        <taxon>Saccharomycetes</taxon>
        <taxon>Saccharomycetales</taxon>
        <taxon>Saccharomycetaceae</taxon>
        <taxon>Torulaspora</taxon>
    </lineage>
</organism>
<protein>
    <recommendedName>
        <fullName evidence="8">RRM domain-containing protein</fullName>
    </recommendedName>
</protein>
<feature type="domain" description="RRM" evidence="8">
    <location>
        <begin position="332"/>
        <end position="425"/>
    </location>
</feature>
<keyword evidence="4 6" id="KW-0694">RNA-binding</keyword>
<dbReference type="Pfam" id="PF00076">
    <property type="entry name" value="RRM_1"/>
    <property type="match status" value="3"/>
</dbReference>
<keyword evidence="10" id="KW-1185">Reference proteome</keyword>
<dbReference type="SUPFAM" id="SSF54928">
    <property type="entry name" value="RNA-binding domain, RBD"/>
    <property type="match status" value="4"/>
</dbReference>
<dbReference type="PROSITE" id="PS50102">
    <property type="entry name" value="RRM"/>
    <property type="match status" value="4"/>
</dbReference>
<dbReference type="CDD" id="cd12677">
    <property type="entry name" value="RRM4_Nop4p"/>
    <property type="match status" value="1"/>
</dbReference>
<feature type="region of interest" description="Disordered" evidence="7">
    <location>
        <begin position="664"/>
        <end position="726"/>
    </location>
</feature>
<dbReference type="InterPro" id="IPR000504">
    <property type="entry name" value="RRM_dom"/>
</dbReference>
<dbReference type="Gene3D" id="3.30.70.330">
    <property type="match status" value="4"/>
</dbReference>
<dbReference type="AlphaFoldDB" id="A0A7H9HZH8"/>
<name>A0A7H9HZH8_9SACH</name>
<accession>A0A7H9HZH8</accession>
<evidence type="ECO:0000256" key="7">
    <source>
        <dbReference type="SAM" id="MobiDB-lite"/>
    </source>
</evidence>
<evidence type="ECO:0000313" key="9">
    <source>
        <dbReference type="EMBL" id="QLQ81892.1"/>
    </source>
</evidence>
<dbReference type="InterPro" id="IPR035979">
    <property type="entry name" value="RBD_domain_sf"/>
</dbReference>
<dbReference type="CDD" id="cd12676">
    <property type="entry name" value="RRM3_Nop4p"/>
    <property type="match status" value="1"/>
</dbReference>
<dbReference type="GO" id="GO:0003729">
    <property type="term" value="F:mRNA binding"/>
    <property type="evidence" value="ECO:0007669"/>
    <property type="project" value="TreeGrafter"/>
</dbReference>
<reference evidence="9 10" key="1">
    <citation type="submission" date="2020-06" db="EMBL/GenBank/DDBJ databases">
        <title>The yeast mating-type switching endonuclease HO is a domesticated member of an unorthodox homing genetic element family.</title>
        <authorList>
            <person name="Coughlan A.Y."/>
            <person name="Lombardi L."/>
            <person name="Braun-Galleani S."/>
            <person name="Martos A.R."/>
            <person name="Galeote V."/>
            <person name="Bigey F."/>
            <person name="Dequin S."/>
            <person name="Byrne K.P."/>
            <person name="Wolfe K.H."/>
        </authorList>
    </citation>
    <scope>NUCLEOTIDE SEQUENCE [LARGE SCALE GENOMIC DNA]</scope>
    <source>
        <strain evidence="9 10">CBS2947</strain>
    </source>
</reference>
<dbReference type="InterPro" id="IPR034808">
    <property type="entry name" value="Nop4p_RRM3"/>
</dbReference>
<dbReference type="InterPro" id="IPR051945">
    <property type="entry name" value="RRM_MRD1_RNA_proc_ribogen"/>
</dbReference>
<gene>
    <name evidence="9" type="ORF">HG537_0G01460</name>
</gene>
<dbReference type="FunFam" id="3.30.70.330:FF:000680">
    <property type="entry name" value="NOP4p Nucleolar protein"/>
    <property type="match status" value="1"/>
</dbReference>
<feature type="compositionally biased region" description="Basic and acidic residues" evidence="7">
    <location>
        <begin position="264"/>
        <end position="278"/>
    </location>
</feature>
<keyword evidence="5" id="KW-0539">Nucleus</keyword>
<dbReference type="FunFam" id="3.30.70.330:FF:000937">
    <property type="entry name" value="NOP4p Nucleolar protein"/>
    <property type="match status" value="1"/>
</dbReference>
<keyword evidence="2" id="KW-0597">Phosphoprotein</keyword>
<keyword evidence="3" id="KW-0677">Repeat</keyword>